<sequence>MGEVFAGRYELVDPIGRGGVGAVWRTWDHRRRRYVAAKVLQQSDAHTLLRFVREQALRIDHPHVLAPTSWAADDDKVLFTMDLVRGGSLAHLIGDYGPLPPTYVCTLLDQLLSGLSAVHAEDVVHRDIKPANVLLEATGTGRPHVRLSDFGVAMRKGEPRLTEADHVVGTPGYFAPEQLLGAEPDFPADLYAVGLVALYLLTGRKPDSQALVEAYTGGVPPTPQGIPEPLWQVLGLLLHPDPEARFRTATGVRKALASAVELLPTDSTAEQEVIEVFDQIGPLPPGFGPDGPEGGRGAGARRAAGAPHGPTAPPTPSSTPSPSDTGGFRLAPPAQETPPYPEQPGTPPTPSPVQPQPWVRSRPYPAPPHTGTPPTPSTPSTPPTRPYTDGYRPVSAYAAPPAPVPAPAPAPVRRPGPPPKVAVPVLVFALLCIAVGVWALTRS</sequence>
<dbReference type="SMART" id="SM00220">
    <property type="entry name" value="S_TKc"/>
    <property type="match status" value="1"/>
</dbReference>
<keyword evidence="7" id="KW-0472">Membrane</keyword>
<keyword evidence="2" id="KW-0808">Transferase</keyword>
<reference evidence="10" key="1">
    <citation type="journal article" date="2019" name="Int. J. Syst. Evol. Microbiol.">
        <title>The Global Catalogue of Microorganisms (GCM) 10K type strain sequencing project: providing services to taxonomists for standard genome sequencing and annotation.</title>
        <authorList>
            <consortium name="The Broad Institute Genomics Platform"/>
            <consortium name="The Broad Institute Genome Sequencing Center for Infectious Disease"/>
            <person name="Wu L."/>
            <person name="Ma J."/>
        </authorList>
    </citation>
    <scope>NUCLEOTIDE SEQUENCE [LARGE SCALE GENOMIC DNA]</scope>
    <source>
        <strain evidence="10">JCM 6305</strain>
    </source>
</reference>
<dbReference type="InterPro" id="IPR000719">
    <property type="entry name" value="Prot_kinase_dom"/>
</dbReference>
<dbReference type="PANTHER" id="PTHR43671">
    <property type="entry name" value="SERINE/THREONINE-PROTEIN KINASE NEK"/>
    <property type="match status" value="1"/>
</dbReference>
<evidence type="ECO:0000256" key="7">
    <source>
        <dbReference type="SAM" id="Phobius"/>
    </source>
</evidence>
<proteinExistence type="predicted"/>
<dbReference type="EMBL" id="BAAASZ010000052">
    <property type="protein sequence ID" value="GAA2467442.1"/>
    <property type="molecule type" value="Genomic_DNA"/>
</dbReference>
<feature type="transmembrane region" description="Helical" evidence="7">
    <location>
        <begin position="421"/>
        <end position="440"/>
    </location>
</feature>
<evidence type="ECO:0000256" key="4">
    <source>
        <dbReference type="ARBA" id="ARBA00022777"/>
    </source>
</evidence>
<feature type="compositionally biased region" description="Low complexity" evidence="6">
    <location>
        <begin position="300"/>
        <end position="309"/>
    </location>
</feature>
<dbReference type="InterPro" id="IPR011009">
    <property type="entry name" value="Kinase-like_dom_sf"/>
</dbReference>
<organism evidence="9 10">
    <name type="scientific">Streptomyces macrosporus</name>
    <dbReference type="NCBI Taxonomy" id="44032"/>
    <lineage>
        <taxon>Bacteria</taxon>
        <taxon>Bacillati</taxon>
        <taxon>Actinomycetota</taxon>
        <taxon>Actinomycetes</taxon>
        <taxon>Kitasatosporales</taxon>
        <taxon>Streptomycetaceae</taxon>
        <taxon>Streptomyces</taxon>
    </lineage>
</organism>
<dbReference type="PROSITE" id="PS50011">
    <property type="entry name" value="PROTEIN_KINASE_DOM"/>
    <property type="match status" value="1"/>
</dbReference>
<feature type="compositionally biased region" description="Low complexity" evidence="6">
    <location>
        <begin position="386"/>
        <end position="399"/>
    </location>
</feature>
<feature type="compositionally biased region" description="Gly residues" evidence="6">
    <location>
        <begin position="288"/>
        <end position="298"/>
    </location>
</feature>
<dbReference type="Proteomes" id="UP001501638">
    <property type="component" value="Unassembled WGS sequence"/>
</dbReference>
<dbReference type="InterPro" id="IPR050660">
    <property type="entry name" value="NEK_Ser/Thr_kinase"/>
</dbReference>
<comment type="caution">
    <text evidence="9">The sequence shown here is derived from an EMBL/GenBank/DDBJ whole genome shotgun (WGS) entry which is preliminary data.</text>
</comment>
<keyword evidence="3" id="KW-0547">Nucleotide-binding</keyword>
<accession>A0ABP5XWJ6</accession>
<name>A0ABP5XWJ6_9ACTN</name>
<dbReference type="Pfam" id="PF00069">
    <property type="entry name" value="Pkinase"/>
    <property type="match status" value="1"/>
</dbReference>
<protein>
    <recommendedName>
        <fullName evidence="1">non-specific serine/threonine protein kinase</fullName>
        <ecNumber evidence="1">2.7.11.1</ecNumber>
    </recommendedName>
</protein>
<feature type="compositionally biased region" description="Pro residues" evidence="6">
    <location>
        <begin position="335"/>
        <end position="355"/>
    </location>
</feature>
<evidence type="ECO:0000256" key="5">
    <source>
        <dbReference type="ARBA" id="ARBA00022840"/>
    </source>
</evidence>
<evidence type="ECO:0000256" key="6">
    <source>
        <dbReference type="SAM" id="MobiDB-lite"/>
    </source>
</evidence>
<keyword evidence="10" id="KW-1185">Reference proteome</keyword>
<feature type="region of interest" description="Disordered" evidence="6">
    <location>
        <begin position="279"/>
        <end position="399"/>
    </location>
</feature>
<evidence type="ECO:0000313" key="9">
    <source>
        <dbReference type="EMBL" id="GAA2467442.1"/>
    </source>
</evidence>
<keyword evidence="4" id="KW-0418">Kinase</keyword>
<dbReference type="CDD" id="cd14014">
    <property type="entry name" value="STKc_PknB_like"/>
    <property type="match status" value="1"/>
</dbReference>
<dbReference type="Gene3D" id="3.30.200.20">
    <property type="entry name" value="Phosphorylase Kinase, domain 1"/>
    <property type="match status" value="1"/>
</dbReference>
<feature type="compositionally biased region" description="Pro residues" evidence="6">
    <location>
        <begin position="310"/>
        <end position="319"/>
    </location>
</feature>
<keyword evidence="7" id="KW-0812">Transmembrane</keyword>
<evidence type="ECO:0000256" key="3">
    <source>
        <dbReference type="ARBA" id="ARBA00022741"/>
    </source>
</evidence>
<feature type="compositionally biased region" description="Pro residues" evidence="6">
    <location>
        <begin position="364"/>
        <end position="385"/>
    </location>
</feature>
<dbReference type="EC" id="2.7.11.1" evidence="1"/>
<evidence type="ECO:0000259" key="8">
    <source>
        <dbReference type="PROSITE" id="PS50011"/>
    </source>
</evidence>
<keyword evidence="5" id="KW-0067">ATP-binding</keyword>
<dbReference type="RefSeq" id="WP_344329161.1">
    <property type="nucleotide sequence ID" value="NZ_BAAASZ010000052.1"/>
</dbReference>
<evidence type="ECO:0000256" key="1">
    <source>
        <dbReference type="ARBA" id="ARBA00012513"/>
    </source>
</evidence>
<dbReference type="Gene3D" id="1.10.510.10">
    <property type="entry name" value="Transferase(Phosphotransferase) domain 1"/>
    <property type="match status" value="1"/>
</dbReference>
<dbReference type="InterPro" id="IPR008271">
    <property type="entry name" value="Ser/Thr_kinase_AS"/>
</dbReference>
<evidence type="ECO:0000256" key="2">
    <source>
        <dbReference type="ARBA" id="ARBA00022679"/>
    </source>
</evidence>
<gene>
    <name evidence="9" type="ORF">GCM10010405_60060</name>
</gene>
<keyword evidence="7" id="KW-1133">Transmembrane helix</keyword>
<dbReference type="SUPFAM" id="SSF56112">
    <property type="entry name" value="Protein kinase-like (PK-like)"/>
    <property type="match status" value="1"/>
</dbReference>
<dbReference type="PROSITE" id="PS00108">
    <property type="entry name" value="PROTEIN_KINASE_ST"/>
    <property type="match status" value="1"/>
</dbReference>
<evidence type="ECO:0000313" key="10">
    <source>
        <dbReference type="Proteomes" id="UP001501638"/>
    </source>
</evidence>
<dbReference type="PANTHER" id="PTHR43671:SF13">
    <property type="entry name" value="SERINE_THREONINE-PROTEIN KINASE NEK2"/>
    <property type="match status" value="1"/>
</dbReference>
<feature type="domain" description="Protein kinase" evidence="8">
    <location>
        <begin position="9"/>
        <end position="263"/>
    </location>
</feature>